<dbReference type="NCBIfam" id="NF006799">
    <property type="entry name" value="PRK09302.1"/>
    <property type="match status" value="1"/>
</dbReference>
<dbReference type="InterPro" id="IPR030665">
    <property type="entry name" value="KaiC"/>
</dbReference>
<dbReference type="Proteomes" id="UP000054921">
    <property type="component" value="Unassembled WGS sequence"/>
</dbReference>
<evidence type="ECO:0000256" key="3">
    <source>
        <dbReference type="ARBA" id="ARBA00022679"/>
    </source>
</evidence>
<accession>A0A0W0SGN4</accession>
<dbReference type="InterPro" id="IPR010624">
    <property type="entry name" value="KaiC_dom"/>
</dbReference>
<dbReference type="Pfam" id="PF06745">
    <property type="entry name" value="ATPase"/>
    <property type="match status" value="2"/>
</dbReference>
<dbReference type="OrthoDB" id="9783783at2"/>
<dbReference type="EC" id="2.7.11.1" evidence="1"/>
<dbReference type="Proteomes" id="UP000277577">
    <property type="component" value="Chromosome"/>
</dbReference>
<evidence type="ECO:0000259" key="8">
    <source>
        <dbReference type="PROSITE" id="PS51146"/>
    </source>
</evidence>
<dbReference type="GO" id="GO:0016787">
    <property type="term" value="F:hydrolase activity"/>
    <property type="evidence" value="ECO:0007669"/>
    <property type="project" value="UniProtKB-KW"/>
</dbReference>
<evidence type="ECO:0000256" key="7">
    <source>
        <dbReference type="SAM" id="Coils"/>
    </source>
</evidence>
<evidence type="ECO:0000256" key="4">
    <source>
        <dbReference type="ARBA" id="ARBA00022737"/>
    </source>
</evidence>
<evidence type="ECO:0000313" key="11">
    <source>
        <dbReference type="Proteomes" id="UP000054921"/>
    </source>
</evidence>
<feature type="domain" description="KaiC" evidence="8">
    <location>
        <begin position="255"/>
        <end position="485"/>
    </location>
</feature>
<dbReference type="PROSITE" id="PS51146">
    <property type="entry name" value="KAIC"/>
    <property type="match status" value="2"/>
</dbReference>
<dbReference type="SUPFAM" id="SSF52540">
    <property type="entry name" value="P-loop containing nucleoside triphosphate hydrolases"/>
    <property type="match status" value="2"/>
</dbReference>
<keyword evidence="12" id="KW-1185">Reference proteome</keyword>
<dbReference type="InterPro" id="IPR051347">
    <property type="entry name" value="Circadian_clock_KaiC-rel"/>
</dbReference>
<gene>
    <name evidence="10" type="primary">kaiC</name>
    <name evidence="9" type="ORF">Lche_0287</name>
    <name evidence="10" type="ORF">NCTC11976_01273</name>
</gene>
<dbReference type="EMBL" id="LNXW01000008">
    <property type="protein sequence ID" value="KTC82607.1"/>
    <property type="molecule type" value="Genomic_DNA"/>
</dbReference>
<keyword evidence="6" id="KW-0378">Hydrolase</keyword>
<reference evidence="9 11" key="1">
    <citation type="submission" date="2015-11" db="EMBL/GenBank/DDBJ databases">
        <title>Genomic analysis of 38 Legionella species identifies large and diverse effector repertoires.</title>
        <authorList>
            <person name="Burstein D."/>
            <person name="Amaro F."/>
            <person name="Zusman T."/>
            <person name="Lifshitz Z."/>
            <person name="Cohen O."/>
            <person name="Gilbert J.A."/>
            <person name="Pupko T."/>
            <person name="Shuman H.A."/>
            <person name="Segal G."/>
        </authorList>
    </citation>
    <scope>NUCLEOTIDE SEQUENCE [LARGE SCALE GENOMIC DNA]</scope>
    <source>
        <strain evidence="9 11">ORW</strain>
    </source>
</reference>
<keyword evidence="7" id="KW-0175">Coiled coil</keyword>
<keyword evidence="2" id="KW-0597">Phosphoprotein</keyword>
<dbReference type="PATRIC" id="fig|28084.5.peg.308"/>
<keyword evidence="3 10" id="KW-0808">Transferase</keyword>
<dbReference type="STRING" id="28084.Lche_0287"/>
<dbReference type="PANTHER" id="PTHR42926">
    <property type="match status" value="1"/>
</dbReference>
<reference evidence="10 12" key="2">
    <citation type="submission" date="2018-12" db="EMBL/GenBank/DDBJ databases">
        <authorList>
            <consortium name="Pathogen Informatics"/>
        </authorList>
    </citation>
    <scope>NUCLEOTIDE SEQUENCE [LARGE SCALE GENOMIC DNA]</scope>
    <source>
        <strain evidence="10 12">NCTC11976</strain>
    </source>
</reference>
<sequence length="574" mass="64894">MAKGKKTKTPSSEQLIKCLTGIEGFDEITLGGLPRNRSTLIIGQAGSGKTLFGMQFLINGVKNKEPGLFVSFEESEQDLITNCNSLGFNLNEKIKTEQLVLQHIHVDRAEFDESGTYNLEGLFIRIGYLIDKYKIKRVVIDIIEVLFNHLDNTSIIRSELQRLFRWLSTKNVTSIITGEKGQNTISRYGLEEYVADCVIFLDNRISNELATRFLRIIKYRGSSHGSNEFPFIIDYQGITLSPITSITLDFIVPKNFVSTGIKTLDDVLSGKGYYVGGSVLINGTAGTGKTTLASIFVDSQCKLGKKCIYFAFEESSDQIIRNMKSININLEQWKNNGTLLFHSIRPSVYGLESHLIKMTQLIQQFKPENVVIDPISNLNLIGSQYSVKLMLARLINFLKLNQITTIMTSLLHETTGQEQIGVSSIMDTWILLNNIEIDLEQNTLLIVKKSRGMAHSHLMREMRISSKGVTLNEVYMGAGKILVGSARVVQAMQEEIEDIVKKQEFNQQMHQLKAEKNKVESDINALNEQLNNINDNMKMLYANQERIKQITDEGLKKVRDTRILIPHKPDKKEK</sequence>
<feature type="domain" description="KaiC" evidence="8">
    <location>
        <begin position="16"/>
        <end position="254"/>
    </location>
</feature>
<keyword evidence="5" id="KW-0418">Kinase</keyword>
<feature type="coiled-coil region" evidence="7">
    <location>
        <begin position="502"/>
        <end position="543"/>
    </location>
</feature>
<name>A0A0W0SGN4_9GAMM</name>
<evidence type="ECO:0000256" key="2">
    <source>
        <dbReference type="ARBA" id="ARBA00022553"/>
    </source>
</evidence>
<evidence type="ECO:0000256" key="1">
    <source>
        <dbReference type="ARBA" id="ARBA00012513"/>
    </source>
</evidence>
<dbReference type="GO" id="GO:0005524">
    <property type="term" value="F:ATP binding"/>
    <property type="evidence" value="ECO:0007669"/>
    <property type="project" value="InterPro"/>
</dbReference>
<protein>
    <recommendedName>
        <fullName evidence="1">non-specific serine/threonine protein kinase</fullName>
        <ecNumber evidence="1">2.7.11.1</ecNumber>
    </recommendedName>
</protein>
<evidence type="ECO:0000256" key="5">
    <source>
        <dbReference type="ARBA" id="ARBA00022777"/>
    </source>
</evidence>
<evidence type="ECO:0000313" key="9">
    <source>
        <dbReference type="EMBL" id="KTC82607.1"/>
    </source>
</evidence>
<organism evidence="9 11">
    <name type="scientific">Legionella cherrii</name>
    <dbReference type="NCBI Taxonomy" id="28084"/>
    <lineage>
        <taxon>Bacteria</taxon>
        <taxon>Pseudomonadati</taxon>
        <taxon>Pseudomonadota</taxon>
        <taxon>Gammaproteobacteria</taxon>
        <taxon>Legionellales</taxon>
        <taxon>Legionellaceae</taxon>
        <taxon>Legionella</taxon>
    </lineage>
</organism>
<evidence type="ECO:0000313" key="12">
    <source>
        <dbReference type="Proteomes" id="UP000277577"/>
    </source>
</evidence>
<evidence type="ECO:0000256" key="6">
    <source>
        <dbReference type="ARBA" id="ARBA00022801"/>
    </source>
</evidence>
<dbReference type="InterPro" id="IPR027417">
    <property type="entry name" value="P-loop_NTPase"/>
</dbReference>
<proteinExistence type="predicted"/>
<dbReference type="GO" id="GO:0004674">
    <property type="term" value="F:protein serine/threonine kinase activity"/>
    <property type="evidence" value="ECO:0007669"/>
    <property type="project" value="UniProtKB-EC"/>
</dbReference>
<dbReference type="EMBL" id="LR134173">
    <property type="protein sequence ID" value="VEB35275.1"/>
    <property type="molecule type" value="Genomic_DNA"/>
</dbReference>
<dbReference type="InterPro" id="IPR014774">
    <property type="entry name" value="KaiC-like_dom"/>
</dbReference>
<dbReference type="RefSeq" id="WP_035900861.1">
    <property type="nucleotide sequence ID" value="NZ_CAAAIT010000004.1"/>
</dbReference>
<dbReference type="PIRSF" id="PIRSF039117">
    <property type="entry name" value="KaiC"/>
    <property type="match status" value="1"/>
</dbReference>
<dbReference type="PANTHER" id="PTHR42926:SF1">
    <property type="entry name" value="CIRCADIAN CLOCK OSCILLATOR PROTEIN KAIC 1"/>
    <property type="match status" value="1"/>
</dbReference>
<dbReference type="Gene3D" id="3.40.50.300">
    <property type="entry name" value="P-loop containing nucleotide triphosphate hydrolases"/>
    <property type="match status" value="2"/>
</dbReference>
<keyword evidence="4" id="KW-0677">Repeat</keyword>
<dbReference type="AlphaFoldDB" id="A0A0W0SGN4"/>
<evidence type="ECO:0000313" key="10">
    <source>
        <dbReference type="EMBL" id="VEB35275.1"/>
    </source>
</evidence>